<dbReference type="Proteomes" id="UP000643701">
    <property type="component" value="Unassembled WGS sequence"/>
</dbReference>
<comment type="caution">
    <text evidence="1">The sequence shown here is derived from an EMBL/GenBank/DDBJ whole genome shotgun (WGS) entry which is preliminary data.</text>
</comment>
<sequence length="117" mass="13447">ANVQAFEQTIYAFFEDEETGCTQIFDLDLFTRNTPQTESPEPLTLCDDNETGVRTFDLSLVEDEVLQNVENTDELIIEYYNNLQGAEEQNPGNLINNPEEYESQSDNQIVYIRITDP</sequence>
<keyword evidence="2" id="KW-1185">Reference proteome</keyword>
<evidence type="ECO:0000313" key="2">
    <source>
        <dbReference type="Proteomes" id="UP000643701"/>
    </source>
</evidence>
<reference evidence="1" key="1">
    <citation type="submission" date="2020-03" db="EMBL/GenBank/DDBJ databases">
        <title>Psychroflexus Maritimus sp. nov., isolate from marine sediment.</title>
        <authorList>
            <person name="Zhong Y.-L."/>
        </authorList>
    </citation>
    <scope>NUCLEOTIDE SEQUENCE</scope>
    <source>
        <strain evidence="1">C1</strain>
    </source>
</reference>
<proteinExistence type="predicted"/>
<dbReference type="RefSeq" id="WP_166400984.1">
    <property type="nucleotide sequence ID" value="NZ_JAANAS010000099.1"/>
</dbReference>
<dbReference type="EMBL" id="JAANAS010000099">
    <property type="protein sequence ID" value="NGZ90750.1"/>
    <property type="molecule type" value="Genomic_DNA"/>
</dbReference>
<gene>
    <name evidence="1" type="ORF">G7034_10870</name>
</gene>
<feature type="non-terminal residue" evidence="1">
    <location>
        <position position="1"/>
    </location>
</feature>
<name>A0A967AK22_9FLAO</name>
<protein>
    <submittedName>
        <fullName evidence="1">Uncharacterized protein</fullName>
    </submittedName>
</protein>
<accession>A0A967AK22</accession>
<organism evidence="1 2">
    <name type="scientific">Psychroflexus maritimus</name>
    <dbReference type="NCBI Taxonomy" id="2714865"/>
    <lineage>
        <taxon>Bacteria</taxon>
        <taxon>Pseudomonadati</taxon>
        <taxon>Bacteroidota</taxon>
        <taxon>Flavobacteriia</taxon>
        <taxon>Flavobacteriales</taxon>
        <taxon>Flavobacteriaceae</taxon>
        <taxon>Psychroflexus</taxon>
    </lineage>
</organism>
<feature type="non-terminal residue" evidence="1">
    <location>
        <position position="117"/>
    </location>
</feature>
<evidence type="ECO:0000313" key="1">
    <source>
        <dbReference type="EMBL" id="NGZ90750.1"/>
    </source>
</evidence>
<dbReference type="AlphaFoldDB" id="A0A967AK22"/>